<dbReference type="GO" id="GO:0005509">
    <property type="term" value="F:calcium ion binding"/>
    <property type="evidence" value="ECO:0007669"/>
    <property type="project" value="InterPro"/>
</dbReference>
<dbReference type="AlphaFoldDB" id="A0A7S0L6X9"/>
<dbReference type="InterPro" id="IPR036691">
    <property type="entry name" value="Endo/exonu/phosph_ase_sf"/>
</dbReference>
<name>A0A7S0L6X9_9EUKA</name>
<dbReference type="SUPFAM" id="SSF56219">
    <property type="entry name" value="DNase I-like"/>
    <property type="match status" value="1"/>
</dbReference>
<dbReference type="SMART" id="SM00054">
    <property type="entry name" value="EFh"/>
    <property type="match status" value="2"/>
</dbReference>
<sequence>MRFALIGLCVGTNHASSLTGSRKSTSASSSLAARLTDSELTGLLEQLIGQSDELVKRVQDLERVTPKEFEVLHYNVLADQVGTNKLPWFCYGAGLTNNERKELHARFYAAGDANKRLLDKGWPGWARGVLSDERIQAVQDYDRRCFAWESRAEKLWQAVSSHKVGCRVRSPDIITLAECDHFDDFWRGRFDDAGFDAVWRKRPRQVSHDGCTIAWRRSTFELVASGGYNFGSRMDSQSPDRTCAFALLSWRRDPTVRVLVATTHLARSPMDEDQQMARGFQYGSLFRELLAFAGAHDAEEVPVVLTGDLNAKDCDELAGTARALVRLLSSPTHPLMWSVTDVPTPPTTVTEERQLRIDYLLYQSTSLRLTGVGSLPKLSSPIPDEIHPSDHLPVSARLVLKPHWAQVEDDARQWLACVSGTTASRPLSGDALRVAFTYFDKDASGIVSLVQLEAAMATLGFPGLDTEFVRAALVHAGCYNPSTAELGARLPWWKGKGIEEDRSWAMNLEQFVQVYTHAVQHGSSTSARQLEMAFAQFDDDDDGVMTTEELRQALHRMASAPIDEERLQVVLDELSGNDGKITIASFGDWMMNTYKSFLEDPSRVQDSITKWPDFVYNQ</sequence>
<dbReference type="PROSITE" id="PS00018">
    <property type="entry name" value="EF_HAND_1"/>
    <property type="match status" value="1"/>
</dbReference>
<dbReference type="GO" id="GO:0000175">
    <property type="term" value="F:3'-5'-RNA exonuclease activity"/>
    <property type="evidence" value="ECO:0007669"/>
    <property type="project" value="TreeGrafter"/>
</dbReference>
<organism evidence="3">
    <name type="scientific">Coccolithus braarudii</name>
    <dbReference type="NCBI Taxonomy" id="221442"/>
    <lineage>
        <taxon>Eukaryota</taxon>
        <taxon>Haptista</taxon>
        <taxon>Haptophyta</taxon>
        <taxon>Prymnesiophyceae</taxon>
        <taxon>Coccolithales</taxon>
        <taxon>Coccolithaceae</taxon>
        <taxon>Coccolithus</taxon>
    </lineage>
</organism>
<feature type="domain" description="EF-hand" evidence="2">
    <location>
        <begin position="525"/>
        <end position="560"/>
    </location>
</feature>
<dbReference type="InterPro" id="IPR002048">
    <property type="entry name" value="EF_hand_dom"/>
</dbReference>
<evidence type="ECO:0000256" key="1">
    <source>
        <dbReference type="ARBA" id="ARBA00022837"/>
    </source>
</evidence>
<evidence type="ECO:0000259" key="2">
    <source>
        <dbReference type="PROSITE" id="PS50222"/>
    </source>
</evidence>
<dbReference type="InterPro" id="IPR005135">
    <property type="entry name" value="Endo/exonuclease/phosphatase"/>
</dbReference>
<dbReference type="InterPro" id="IPR018247">
    <property type="entry name" value="EF_Hand_1_Ca_BS"/>
</dbReference>
<evidence type="ECO:0000313" key="3">
    <source>
        <dbReference type="EMBL" id="CAD8602751.1"/>
    </source>
</evidence>
<dbReference type="Gene3D" id="1.10.238.10">
    <property type="entry name" value="EF-hand"/>
    <property type="match status" value="1"/>
</dbReference>
<proteinExistence type="predicted"/>
<dbReference type="InterPro" id="IPR050410">
    <property type="entry name" value="CCR4/nocturin_mRNA_transcr"/>
</dbReference>
<dbReference type="PROSITE" id="PS50222">
    <property type="entry name" value="EF_HAND_2"/>
    <property type="match status" value="2"/>
</dbReference>
<feature type="domain" description="EF-hand" evidence="2">
    <location>
        <begin position="427"/>
        <end position="462"/>
    </location>
</feature>
<dbReference type="SUPFAM" id="SSF47473">
    <property type="entry name" value="EF-hand"/>
    <property type="match status" value="1"/>
</dbReference>
<dbReference type="InterPro" id="IPR011992">
    <property type="entry name" value="EF-hand-dom_pair"/>
</dbReference>
<dbReference type="PANTHER" id="PTHR12121">
    <property type="entry name" value="CARBON CATABOLITE REPRESSOR PROTEIN 4"/>
    <property type="match status" value="1"/>
</dbReference>
<dbReference type="Pfam" id="PF03372">
    <property type="entry name" value="Exo_endo_phos"/>
    <property type="match status" value="1"/>
</dbReference>
<dbReference type="EMBL" id="HBEY01012657">
    <property type="protein sequence ID" value="CAD8602751.1"/>
    <property type="molecule type" value="Transcribed_RNA"/>
</dbReference>
<reference evidence="3" key="1">
    <citation type="submission" date="2021-01" db="EMBL/GenBank/DDBJ databases">
        <authorList>
            <person name="Corre E."/>
            <person name="Pelletier E."/>
            <person name="Niang G."/>
            <person name="Scheremetjew M."/>
            <person name="Finn R."/>
            <person name="Kale V."/>
            <person name="Holt S."/>
            <person name="Cochrane G."/>
            <person name="Meng A."/>
            <person name="Brown T."/>
            <person name="Cohen L."/>
        </authorList>
    </citation>
    <scope>NUCLEOTIDE SEQUENCE</scope>
    <source>
        <strain evidence="3">PLY182g</strain>
    </source>
</reference>
<keyword evidence="1" id="KW-0106">Calcium</keyword>
<gene>
    <name evidence="3" type="ORF">CPEL01642_LOCUS6084</name>
</gene>
<dbReference type="Pfam" id="PF13405">
    <property type="entry name" value="EF-hand_6"/>
    <property type="match status" value="1"/>
</dbReference>
<dbReference type="PANTHER" id="PTHR12121:SF36">
    <property type="entry name" value="ENDONUCLEASE_EXONUCLEASE_PHOSPHATASE DOMAIN-CONTAINING PROTEIN"/>
    <property type="match status" value="1"/>
</dbReference>
<dbReference type="Gene3D" id="3.60.10.10">
    <property type="entry name" value="Endonuclease/exonuclease/phosphatase"/>
    <property type="match status" value="1"/>
</dbReference>
<accession>A0A7S0L6X9</accession>
<protein>
    <recommendedName>
        <fullName evidence="2">EF-hand domain-containing protein</fullName>
    </recommendedName>
</protein>